<accession>A0ABW9JDK7</accession>
<keyword evidence="3" id="KW-1185">Reference proteome</keyword>
<protein>
    <submittedName>
        <fullName evidence="2">GIY-YIG nuclease family protein</fullName>
    </submittedName>
</protein>
<reference evidence="2 3" key="1">
    <citation type="submission" date="2024-12" db="EMBL/GenBank/DDBJ databases">
        <authorList>
            <person name="Hu S."/>
        </authorList>
    </citation>
    <scope>NUCLEOTIDE SEQUENCE [LARGE SCALE GENOMIC DNA]</scope>
    <source>
        <strain evidence="2 3">P-25</strain>
    </source>
</reference>
<evidence type="ECO:0000313" key="3">
    <source>
        <dbReference type="Proteomes" id="UP001517367"/>
    </source>
</evidence>
<sequence>MANHQRSTLYIGVSSDLRSRIYQHKNKVYPNSFTSRYNLTFLFIMRYFQLSRKL</sequence>
<proteinExistence type="predicted"/>
<dbReference type="InterPro" id="IPR035901">
    <property type="entry name" value="GIY-YIG_endonuc_sf"/>
</dbReference>
<dbReference type="Gene3D" id="3.40.1440.10">
    <property type="entry name" value="GIY-YIG endonuclease"/>
    <property type="match status" value="1"/>
</dbReference>
<dbReference type="EMBL" id="SRMP02000003">
    <property type="protein sequence ID" value="MFN0290492.1"/>
    <property type="molecule type" value="Genomic_DNA"/>
</dbReference>
<dbReference type="Proteomes" id="UP001517367">
    <property type="component" value="Unassembled WGS sequence"/>
</dbReference>
<dbReference type="InterPro" id="IPR000305">
    <property type="entry name" value="GIY-YIG_endonuc"/>
</dbReference>
<dbReference type="SUPFAM" id="SSF82771">
    <property type="entry name" value="GIY-YIG endonuclease"/>
    <property type="match status" value="1"/>
</dbReference>
<organism evidence="2 3">
    <name type="scientific">Pedobacter helvus</name>
    <dbReference type="NCBI Taxonomy" id="2563444"/>
    <lineage>
        <taxon>Bacteria</taxon>
        <taxon>Pseudomonadati</taxon>
        <taxon>Bacteroidota</taxon>
        <taxon>Sphingobacteriia</taxon>
        <taxon>Sphingobacteriales</taxon>
        <taxon>Sphingobacteriaceae</taxon>
        <taxon>Pedobacter</taxon>
    </lineage>
</organism>
<evidence type="ECO:0000313" key="2">
    <source>
        <dbReference type="EMBL" id="MFN0290492.1"/>
    </source>
</evidence>
<comment type="caution">
    <text evidence="2">The sequence shown here is derived from an EMBL/GenBank/DDBJ whole genome shotgun (WGS) entry which is preliminary data.</text>
</comment>
<dbReference type="RefSeq" id="WP_394347857.1">
    <property type="nucleotide sequence ID" value="NZ_SRMP02000003.1"/>
</dbReference>
<name>A0ABW9JDK7_9SPHI</name>
<feature type="domain" description="GIY-YIG" evidence="1">
    <location>
        <begin position="1"/>
        <end position="54"/>
    </location>
</feature>
<dbReference type="PROSITE" id="PS50164">
    <property type="entry name" value="GIY_YIG"/>
    <property type="match status" value="1"/>
</dbReference>
<dbReference type="Pfam" id="PF01541">
    <property type="entry name" value="GIY-YIG"/>
    <property type="match status" value="1"/>
</dbReference>
<evidence type="ECO:0000259" key="1">
    <source>
        <dbReference type="PROSITE" id="PS50164"/>
    </source>
</evidence>
<gene>
    <name evidence="2" type="ORF">E5L68_003775</name>
</gene>